<feature type="compositionally biased region" description="Low complexity" evidence="1">
    <location>
        <begin position="48"/>
        <end position="59"/>
    </location>
</feature>
<keyword evidence="2" id="KW-0472">Membrane</keyword>
<evidence type="ECO:0000256" key="1">
    <source>
        <dbReference type="SAM" id="MobiDB-lite"/>
    </source>
</evidence>
<feature type="compositionally biased region" description="Basic and acidic residues" evidence="1">
    <location>
        <begin position="1"/>
        <end position="10"/>
    </location>
</feature>
<dbReference type="RefSeq" id="WP_168088219.1">
    <property type="nucleotide sequence ID" value="NZ_BHZH01000270.1"/>
</dbReference>
<dbReference type="EMBL" id="JAAVJC010000072">
    <property type="protein sequence ID" value="NJQ15449.1"/>
    <property type="molecule type" value="Genomic_DNA"/>
</dbReference>
<proteinExistence type="predicted"/>
<gene>
    <name evidence="3" type="ORF">HCN52_10925</name>
</gene>
<organism evidence="3 4">
    <name type="scientific">Streptomyces bohaiensis</name>
    <dbReference type="NCBI Taxonomy" id="1431344"/>
    <lineage>
        <taxon>Bacteria</taxon>
        <taxon>Bacillati</taxon>
        <taxon>Actinomycetota</taxon>
        <taxon>Actinomycetes</taxon>
        <taxon>Kitasatosporales</taxon>
        <taxon>Streptomycetaceae</taxon>
        <taxon>Streptomyces</taxon>
    </lineage>
</organism>
<protein>
    <submittedName>
        <fullName evidence="3">Uncharacterized protein</fullName>
    </submittedName>
</protein>
<dbReference type="Proteomes" id="UP000727056">
    <property type="component" value="Unassembled WGS sequence"/>
</dbReference>
<comment type="caution">
    <text evidence="3">The sequence shown here is derived from an EMBL/GenBank/DDBJ whole genome shotgun (WGS) entry which is preliminary data.</text>
</comment>
<evidence type="ECO:0000313" key="3">
    <source>
        <dbReference type="EMBL" id="NJQ15449.1"/>
    </source>
</evidence>
<evidence type="ECO:0000313" key="4">
    <source>
        <dbReference type="Proteomes" id="UP000727056"/>
    </source>
</evidence>
<dbReference type="Pfam" id="PF19136">
    <property type="entry name" value="DUF5819"/>
    <property type="match status" value="1"/>
</dbReference>
<name>A0ABX1C8H5_9ACTN</name>
<keyword evidence="4" id="KW-1185">Reference proteome</keyword>
<feature type="compositionally biased region" description="Low complexity" evidence="1">
    <location>
        <begin position="23"/>
        <end position="41"/>
    </location>
</feature>
<feature type="compositionally biased region" description="Low complexity" evidence="1">
    <location>
        <begin position="345"/>
        <end position="359"/>
    </location>
</feature>
<keyword evidence="2" id="KW-0812">Transmembrane</keyword>
<accession>A0ABX1C8H5</accession>
<sequence length="366" mass="38348">MEPPEKPEDRSGEDDPGTGTGDGTAAAALPAPREAAGAASPAHHDEGGAAAPPAAGDPAADPPPAGRPPGEGGQRSDGGAPDADPLTTEGFVFARLRWPARIVIALTVGVATVLGLWHIAMGFLYVAPANTLSKEYGSVIRDGYSNPEFEQNWKLFAPNPLQSNIAVEARAEFEDENGAVRTTDWIDLTAMDIEGIRYNLLPSHTAHNTLRRAWDSYSNTLDDDGRPVGERGERATVYVHRIALLRLSTVMDTEPVQRLQVRSAVTPLATPPWDDRVVNTETVHAEQDWRTVLPSDRPRGVLAPSGDDLPPPEAAVAEEGASEEGTESGDGARVTEETDGGAGGDAPAAAGPTEAAGGVEAREGES</sequence>
<dbReference type="InterPro" id="IPR043857">
    <property type="entry name" value="DUF5819"/>
</dbReference>
<feature type="region of interest" description="Disordered" evidence="1">
    <location>
        <begin position="1"/>
        <end position="86"/>
    </location>
</feature>
<feature type="region of interest" description="Disordered" evidence="1">
    <location>
        <begin position="288"/>
        <end position="366"/>
    </location>
</feature>
<feature type="transmembrane region" description="Helical" evidence="2">
    <location>
        <begin position="102"/>
        <end position="126"/>
    </location>
</feature>
<keyword evidence="2" id="KW-1133">Transmembrane helix</keyword>
<evidence type="ECO:0000256" key="2">
    <source>
        <dbReference type="SAM" id="Phobius"/>
    </source>
</evidence>
<reference evidence="3 4" key="1">
    <citation type="submission" date="2020-03" db="EMBL/GenBank/DDBJ databases">
        <title>Draft genome of Streptomyces sp. ventii, isolated from the Axial Seamount in the Pacific Ocean, and resequencing of the two type strains Streptomyces lonarensis strain NCL 716 and Streptomyces bohaiensis strain 11A07.</title>
        <authorList>
            <person name="Loughran R.M."/>
            <person name="Pfannmuller K.M."/>
            <person name="Wasson B.J."/>
            <person name="Deadmond M.C."/>
            <person name="Paddock B.E."/>
            <person name="Koyack M.J."/>
            <person name="Gallegos D.A."/>
            <person name="Mitchell E.A."/>
            <person name="Ushijima B."/>
            <person name="Saw J.H."/>
            <person name="Mcphail K.L."/>
            <person name="Videau P."/>
        </authorList>
    </citation>
    <scope>NUCLEOTIDE SEQUENCE [LARGE SCALE GENOMIC DNA]</scope>
    <source>
        <strain evidence="3 4">11A07</strain>
    </source>
</reference>